<keyword evidence="4 6" id="KW-0808">Transferase</keyword>
<feature type="binding site" evidence="6">
    <location>
        <position position="146"/>
    </location>
    <ligand>
        <name>S-adenosyl-L-methionine</name>
        <dbReference type="ChEBI" id="CHEBI:59789"/>
    </ligand>
</feature>
<comment type="similarity">
    <text evidence="6">Belongs to the methyltransferase superfamily. RNA methyltransferase RsmG family.</text>
</comment>
<comment type="caution">
    <text evidence="7">The sequence shown here is derived from an EMBL/GenBank/DDBJ whole genome shotgun (WGS) entry which is preliminary data.</text>
</comment>
<dbReference type="SUPFAM" id="SSF53335">
    <property type="entry name" value="S-adenosyl-L-methionine-dependent methyltransferases"/>
    <property type="match status" value="1"/>
</dbReference>
<dbReference type="Pfam" id="PF02527">
    <property type="entry name" value="GidB"/>
    <property type="match status" value="1"/>
</dbReference>
<gene>
    <name evidence="6 7" type="primary">rsmG</name>
    <name evidence="7" type="ORF">GCM10007989_18650</name>
</gene>
<comment type="catalytic activity">
    <reaction evidence="6">
        <text>guanosine(527) in 16S rRNA + S-adenosyl-L-methionine = N(7)-methylguanosine(527) in 16S rRNA + S-adenosyl-L-homocysteine</text>
        <dbReference type="Rhea" id="RHEA:42732"/>
        <dbReference type="Rhea" id="RHEA-COMP:10209"/>
        <dbReference type="Rhea" id="RHEA-COMP:10210"/>
        <dbReference type="ChEBI" id="CHEBI:57856"/>
        <dbReference type="ChEBI" id="CHEBI:59789"/>
        <dbReference type="ChEBI" id="CHEBI:74269"/>
        <dbReference type="ChEBI" id="CHEBI:74480"/>
        <dbReference type="EC" id="2.1.1.170"/>
    </reaction>
</comment>
<dbReference type="NCBIfam" id="TIGR00138">
    <property type="entry name" value="rsmG_gidB"/>
    <property type="match status" value="1"/>
</dbReference>
<dbReference type="GO" id="GO:0070043">
    <property type="term" value="F:rRNA (guanine-N7-)-methyltransferase activity"/>
    <property type="evidence" value="ECO:0007669"/>
    <property type="project" value="UniProtKB-UniRule"/>
</dbReference>
<keyword evidence="3 6" id="KW-0489">Methyltransferase</keyword>
<feature type="binding site" evidence="6">
    <location>
        <position position="77"/>
    </location>
    <ligand>
        <name>S-adenosyl-L-methionine</name>
        <dbReference type="ChEBI" id="CHEBI:59789"/>
    </ligand>
</feature>
<evidence type="ECO:0000256" key="6">
    <source>
        <dbReference type="HAMAP-Rule" id="MF_00074"/>
    </source>
</evidence>
<keyword evidence="8" id="KW-1185">Reference proteome</keyword>
<dbReference type="Gene3D" id="3.40.50.150">
    <property type="entry name" value="Vaccinia Virus protein VP39"/>
    <property type="match status" value="1"/>
</dbReference>
<comment type="caution">
    <text evidence="6">Lacks conserved residue(s) required for the propagation of feature annotation.</text>
</comment>
<evidence type="ECO:0000256" key="5">
    <source>
        <dbReference type="ARBA" id="ARBA00022691"/>
    </source>
</evidence>
<dbReference type="Proteomes" id="UP000646579">
    <property type="component" value="Unassembled WGS sequence"/>
</dbReference>
<dbReference type="InterPro" id="IPR029063">
    <property type="entry name" value="SAM-dependent_MTases_sf"/>
</dbReference>
<dbReference type="AlphaFoldDB" id="A0A918VTA9"/>
<comment type="subcellular location">
    <subcellularLocation>
        <location evidence="6">Cytoplasm</location>
    </subcellularLocation>
</comment>
<dbReference type="EMBL" id="BMZE01000002">
    <property type="protein sequence ID" value="GHA23435.1"/>
    <property type="molecule type" value="Genomic_DNA"/>
</dbReference>
<dbReference type="GO" id="GO:0005829">
    <property type="term" value="C:cytosol"/>
    <property type="evidence" value="ECO:0007669"/>
    <property type="project" value="TreeGrafter"/>
</dbReference>
<evidence type="ECO:0000256" key="4">
    <source>
        <dbReference type="ARBA" id="ARBA00022679"/>
    </source>
</evidence>
<keyword evidence="5 6" id="KW-0949">S-adenosyl-L-methionine</keyword>
<evidence type="ECO:0000256" key="3">
    <source>
        <dbReference type="ARBA" id="ARBA00022603"/>
    </source>
</evidence>
<keyword evidence="1 6" id="KW-0963">Cytoplasm</keyword>
<feature type="binding site" evidence="6">
    <location>
        <position position="82"/>
    </location>
    <ligand>
        <name>S-adenosyl-L-methionine</name>
        <dbReference type="ChEBI" id="CHEBI:59789"/>
    </ligand>
</feature>
<name>A0A918VTA9_9HYPH</name>
<evidence type="ECO:0000313" key="7">
    <source>
        <dbReference type="EMBL" id="GHA23435.1"/>
    </source>
</evidence>
<proteinExistence type="inferred from homology"/>
<dbReference type="HAMAP" id="MF_00074">
    <property type="entry name" value="16SrRNA_methyltr_G"/>
    <property type="match status" value="1"/>
</dbReference>
<dbReference type="PANTHER" id="PTHR31760">
    <property type="entry name" value="S-ADENOSYL-L-METHIONINE-DEPENDENT METHYLTRANSFERASES SUPERFAMILY PROTEIN"/>
    <property type="match status" value="1"/>
</dbReference>
<dbReference type="PANTHER" id="PTHR31760:SF0">
    <property type="entry name" value="S-ADENOSYL-L-METHIONINE-DEPENDENT METHYLTRANSFERASES SUPERFAMILY PROTEIN"/>
    <property type="match status" value="1"/>
</dbReference>
<organism evidence="7 8">
    <name type="scientific">Devosia pacifica</name>
    <dbReference type="NCBI Taxonomy" id="1335967"/>
    <lineage>
        <taxon>Bacteria</taxon>
        <taxon>Pseudomonadati</taxon>
        <taxon>Pseudomonadota</taxon>
        <taxon>Alphaproteobacteria</taxon>
        <taxon>Hyphomicrobiales</taxon>
        <taxon>Devosiaceae</taxon>
        <taxon>Devosia</taxon>
    </lineage>
</organism>
<sequence>MNPDNSALANYEALFTRPADAVFNDLESYAQLLRKWQRVQNLVSRETLDQLWVRHFADSLQLLSHLRPSDSWLIDIGSGGGFPALPLAIATNGGPIRFTLVEPNQRKASFLRTVVRELKLNVEVRAVRCDALDSRETQRADLFTARALASLDTLCEMLFPLMGESSRALLLKGREHVDERQQAAAHWQFNVVLTPSDTDSNAVIMELSGLQSPQVP</sequence>
<reference evidence="7" key="2">
    <citation type="submission" date="2020-09" db="EMBL/GenBank/DDBJ databases">
        <authorList>
            <person name="Sun Q."/>
            <person name="Kim S."/>
        </authorList>
    </citation>
    <scope>NUCLEOTIDE SEQUENCE</scope>
    <source>
        <strain evidence="7">KCTC 32437</strain>
    </source>
</reference>
<dbReference type="EC" id="2.1.1.170" evidence="6"/>
<reference evidence="7" key="1">
    <citation type="journal article" date="2014" name="Int. J. Syst. Evol. Microbiol.">
        <title>Complete genome sequence of Corynebacterium casei LMG S-19264T (=DSM 44701T), isolated from a smear-ripened cheese.</title>
        <authorList>
            <consortium name="US DOE Joint Genome Institute (JGI-PGF)"/>
            <person name="Walter F."/>
            <person name="Albersmeier A."/>
            <person name="Kalinowski J."/>
            <person name="Ruckert C."/>
        </authorList>
    </citation>
    <scope>NUCLEOTIDE SEQUENCE</scope>
    <source>
        <strain evidence="7">KCTC 32437</strain>
    </source>
</reference>
<evidence type="ECO:0000256" key="1">
    <source>
        <dbReference type="ARBA" id="ARBA00022490"/>
    </source>
</evidence>
<comment type="function">
    <text evidence="6">Specifically methylates the N7 position of guanine in position 527 of 16S rRNA.</text>
</comment>
<dbReference type="RefSeq" id="WP_189425416.1">
    <property type="nucleotide sequence ID" value="NZ_BMZE01000002.1"/>
</dbReference>
<keyword evidence="2 6" id="KW-0698">rRNA processing</keyword>
<protein>
    <recommendedName>
        <fullName evidence="6">Ribosomal RNA small subunit methyltransferase G</fullName>
        <ecNumber evidence="6">2.1.1.170</ecNumber>
    </recommendedName>
    <alternativeName>
        <fullName evidence="6">16S rRNA 7-methylguanosine methyltransferase</fullName>
        <shortName evidence="6">16S rRNA m7G methyltransferase</shortName>
    </alternativeName>
</protein>
<dbReference type="InterPro" id="IPR003682">
    <property type="entry name" value="rRNA_ssu_MeTfrase_G"/>
</dbReference>
<accession>A0A918VTA9</accession>
<evidence type="ECO:0000313" key="8">
    <source>
        <dbReference type="Proteomes" id="UP000646579"/>
    </source>
</evidence>
<evidence type="ECO:0000256" key="2">
    <source>
        <dbReference type="ARBA" id="ARBA00022552"/>
    </source>
</evidence>